<dbReference type="OMA" id="NTAMEIC"/>
<dbReference type="STRING" id="3218.A0A2K1JQL8"/>
<reference evidence="2 4" key="2">
    <citation type="journal article" date="2018" name="Plant J.">
        <title>The Physcomitrella patens chromosome-scale assembly reveals moss genome structure and evolution.</title>
        <authorList>
            <person name="Lang D."/>
            <person name="Ullrich K.K."/>
            <person name="Murat F."/>
            <person name="Fuchs J."/>
            <person name="Jenkins J."/>
            <person name="Haas F.B."/>
            <person name="Piednoel M."/>
            <person name="Gundlach H."/>
            <person name="Van Bel M."/>
            <person name="Meyberg R."/>
            <person name="Vives C."/>
            <person name="Morata J."/>
            <person name="Symeonidi A."/>
            <person name="Hiss M."/>
            <person name="Muchero W."/>
            <person name="Kamisugi Y."/>
            <person name="Saleh O."/>
            <person name="Blanc G."/>
            <person name="Decker E.L."/>
            <person name="van Gessel N."/>
            <person name="Grimwood J."/>
            <person name="Hayes R.D."/>
            <person name="Graham S.W."/>
            <person name="Gunter L.E."/>
            <person name="McDaniel S.F."/>
            <person name="Hoernstein S.N.W."/>
            <person name="Larsson A."/>
            <person name="Li F.W."/>
            <person name="Perroud P.F."/>
            <person name="Phillips J."/>
            <person name="Ranjan P."/>
            <person name="Rokshar D.S."/>
            <person name="Rothfels C.J."/>
            <person name="Schneider L."/>
            <person name="Shu S."/>
            <person name="Stevenson D.W."/>
            <person name="Thummler F."/>
            <person name="Tillich M."/>
            <person name="Villarreal Aguilar J.C."/>
            <person name="Widiez T."/>
            <person name="Wong G.K."/>
            <person name="Wymore A."/>
            <person name="Zhang Y."/>
            <person name="Zimmer A.D."/>
            <person name="Quatrano R.S."/>
            <person name="Mayer K.F.X."/>
            <person name="Goodstein D."/>
            <person name="Casacuberta J.M."/>
            <person name="Vandepoele K."/>
            <person name="Reski R."/>
            <person name="Cuming A.C."/>
            <person name="Tuskan G.A."/>
            <person name="Maumus F."/>
            <person name="Salse J."/>
            <person name="Schmutz J."/>
            <person name="Rensing S.A."/>
        </authorList>
    </citation>
    <scope>NUCLEOTIDE SEQUENCE [LARGE SCALE GENOMIC DNA]</scope>
    <source>
        <strain evidence="3 4">cv. Gransden 2004</strain>
    </source>
</reference>
<dbReference type="AlphaFoldDB" id="A0A2K1JQL8"/>
<dbReference type="RefSeq" id="XP_024390092.1">
    <property type="nucleotide sequence ID" value="XM_024534324.2"/>
</dbReference>
<keyword evidence="1" id="KW-0472">Membrane</keyword>
<dbReference type="GO" id="GO:0004617">
    <property type="term" value="F:phosphoglycerate dehydrogenase activity"/>
    <property type="evidence" value="ECO:0000318"/>
    <property type="project" value="GO_Central"/>
</dbReference>
<evidence type="ECO:0000313" key="2">
    <source>
        <dbReference type="EMBL" id="PNR43837.1"/>
    </source>
</evidence>
<protein>
    <submittedName>
        <fullName evidence="2 3">Uncharacterized protein</fullName>
    </submittedName>
</protein>
<dbReference type="EMBL" id="ABEU02000012">
    <property type="protein sequence ID" value="PNR43837.1"/>
    <property type="molecule type" value="Genomic_DNA"/>
</dbReference>
<dbReference type="EnsemblPlants" id="Pp3c12_13400V3.4">
    <property type="protein sequence ID" value="Pp3c12_13400V3.4"/>
    <property type="gene ID" value="Pp3c12_13400"/>
</dbReference>
<dbReference type="OrthoDB" id="2016101at2759"/>
<dbReference type="Gramene" id="Pp3c12_13400V3.2">
    <property type="protein sequence ID" value="Pp3c12_13400V3.2"/>
    <property type="gene ID" value="Pp3c12_13400"/>
</dbReference>
<dbReference type="Gramene" id="Pp3c12_13400V3.3">
    <property type="protein sequence ID" value="Pp3c12_13400V3.3"/>
    <property type="gene ID" value="Pp3c12_13400"/>
</dbReference>
<dbReference type="Gramene" id="Pp3c12_13400V3.4">
    <property type="protein sequence ID" value="Pp3c12_13400V3.4"/>
    <property type="gene ID" value="Pp3c12_13400"/>
</dbReference>
<organism evidence="2">
    <name type="scientific">Physcomitrium patens</name>
    <name type="common">Spreading-leaved earth moss</name>
    <name type="synonym">Physcomitrella patens</name>
    <dbReference type="NCBI Taxonomy" id="3218"/>
    <lineage>
        <taxon>Eukaryota</taxon>
        <taxon>Viridiplantae</taxon>
        <taxon>Streptophyta</taxon>
        <taxon>Embryophyta</taxon>
        <taxon>Bryophyta</taxon>
        <taxon>Bryophytina</taxon>
        <taxon>Bryopsida</taxon>
        <taxon>Funariidae</taxon>
        <taxon>Funariales</taxon>
        <taxon>Funariaceae</taxon>
        <taxon>Physcomitrium</taxon>
    </lineage>
</organism>
<evidence type="ECO:0000313" key="4">
    <source>
        <dbReference type="Proteomes" id="UP000006727"/>
    </source>
</evidence>
<gene>
    <name evidence="3" type="primary">LOC112289250</name>
    <name evidence="2" type="ORF">PHYPA_016220</name>
</gene>
<sequence length="343" mass="37887">MASSRWAFSQSSNNLSFKSSVAAQADFWFDASLLYVRVTNCQLTGDCTLPEVLNVHFPPREIATCMEVNGGRIPPSEEVSLVLRRNRIESETADAFMYVSTDNLRMSSTLHFQILDQDTLLVSGILEKLAYSPRPAAATPAVPTRNDLGWIMATTCEIGSLGCAFVKAKYELFKHGLCINFPNTNTAMEICVVGRFKSEPVILTQTLMLTVKRRSASFCTLNAIPEDNEDDKESCQMYATAMVSNDFLDEGGESFFGMSRSQADSQKELAAGDYVSKMLTLDSSLYLPDVVDQEETWYNKGISRGIKLGFGIGIGMCVGLGIGLGLIIRKFRVTTKELYRITV</sequence>
<evidence type="ECO:0000256" key="1">
    <source>
        <dbReference type="SAM" id="Phobius"/>
    </source>
</evidence>
<dbReference type="PaxDb" id="3218-PP1S469_17V6.1"/>
<dbReference type="PANTHER" id="PTHR37244:SF1">
    <property type="entry name" value="NADP-SPECIFIC GLUTAMATE DEHYDROGENASE"/>
    <property type="match status" value="1"/>
</dbReference>
<reference evidence="3" key="3">
    <citation type="submission" date="2020-12" db="UniProtKB">
        <authorList>
            <consortium name="EnsemblPlants"/>
        </authorList>
    </citation>
    <scope>IDENTIFICATION</scope>
</reference>
<dbReference type="EnsemblPlants" id="Pp3c12_13400V3.3">
    <property type="protein sequence ID" value="Pp3c12_13400V3.3"/>
    <property type="gene ID" value="Pp3c12_13400"/>
</dbReference>
<keyword evidence="4" id="KW-1185">Reference proteome</keyword>
<dbReference type="GeneID" id="112289250"/>
<evidence type="ECO:0000313" key="3">
    <source>
        <dbReference type="EnsemblPlants" id="Pp3c12_13400V3.1"/>
    </source>
</evidence>
<accession>A0A2K1JQL8</accession>
<dbReference type="PANTHER" id="PTHR37244">
    <property type="entry name" value="NADP-SPECIFIC GLUTAMATE DEHYDROGENASE"/>
    <property type="match status" value="1"/>
</dbReference>
<dbReference type="Gramene" id="Pp3c12_13400V3.1">
    <property type="protein sequence ID" value="Pp3c12_13400V3.1"/>
    <property type="gene ID" value="Pp3c12_13400"/>
</dbReference>
<proteinExistence type="predicted"/>
<keyword evidence="1" id="KW-1133">Transmembrane helix</keyword>
<dbReference type="Proteomes" id="UP000006727">
    <property type="component" value="Chromosome 12"/>
</dbReference>
<dbReference type="EnsemblPlants" id="Pp3c12_13400V3.2">
    <property type="protein sequence ID" value="Pp3c12_13400V3.2"/>
    <property type="gene ID" value="Pp3c12_13400"/>
</dbReference>
<keyword evidence="1" id="KW-0812">Transmembrane</keyword>
<reference evidence="2 4" key="1">
    <citation type="journal article" date="2008" name="Science">
        <title>The Physcomitrella genome reveals evolutionary insights into the conquest of land by plants.</title>
        <authorList>
            <person name="Rensing S."/>
            <person name="Lang D."/>
            <person name="Zimmer A."/>
            <person name="Terry A."/>
            <person name="Salamov A."/>
            <person name="Shapiro H."/>
            <person name="Nishiyama T."/>
            <person name="Perroud P.-F."/>
            <person name="Lindquist E."/>
            <person name="Kamisugi Y."/>
            <person name="Tanahashi T."/>
            <person name="Sakakibara K."/>
            <person name="Fujita T."/>
            <person name="Oishi K."/>
            <person name="Shin-I T."/>
            <person name="Kuroki Y."/>
            <person name="Toyoda A."/>
            <person name="Suzuki Y."/>
            <person name="Hashimoto A."/>
            <person name="Yamaguchi K."/>
            <person name="Sugano A."/>
            <person name="Kohara Y."/>
            <person name="Fujiyama A."/>
            <person name="Anterola A."/>
            <person name="Aoki S."/>
            <person name="Ashton N."/>
            <person name="Barbazuk W.B."/>
            <person name="Barker E."/>
            <person name="Bennetzen J."/>
            <person name="Bezanilla M."/>
            <person name="Blankenship R."/>
            <person name="Cho S.H."/>
            <person name="Dutcher S."/>
            <person name="Estelle M."/>
            <person name="Fawcett J.A."/>
            <person name="Gundlach H."/>
            <person name="Hanada K."/>
            <person name="Heyl A."/>
            <person name="Hicks K.A."/>
            <person name="Hugh J."/>
            <person name="Lohr M."/>
            <person name="Mayer K."/>
            <person name="Melkozernov A."/>
            <person name="Murata T."/>
            <person name="Nelson D."/>
            <person name="Pils B."/>
            <person name="Prigge M."/>
            <person name="Reiss B."/>
            <person name="Renner T."/>
            <person name="Rombauts S."/>
            <person name="Rushton P."/>
            <person name="Sanderfoot A."/>
            <person name="Schween G."/>
            <person name="Shiu S.-H."/>
            <person name="Stueber K."/>
            <person name="Theodoulou F.L."/>
            <person name="Tu H."/>
            <person name="Van de Peer Y."/>
            <person name="Verrier P.J."/>
            <person name="Waters E."/>
            <person name="Wood A."/>
            <person name="Yang L."/>
            <person name="Cove D."/>
            <person name="Cuming A."/>
            <person name="Hasebe M."/>
            <person name="Lucas S."/>
            <person name="Mishler D.B."/>
            <person name="Reski R."/>
            <person name="Grigoriev I."/>
            <person name="Quatrano R.S."/>
            <person name="Boore J.L."/>
        </authorList>
    </citation>
    <scope>NUCLEOTIDE SEQUENCE [LARGE SCALE GENOMIC DNA]</scope>
    <source>
        <strain evidence="3 4">cv. Gransden 2004</strain>
    </source>
</reference>
<dbReference type="EnsemblPlants" id="Pp3c12_13400V3.1">
    <property type="protein sequence ID" value="Pp3c12_13400V3.1"/>
    <property type="gene ID" value="Pp3c12_13400"/>
</dbReference>
<name>A0A2K1JQL8_PHYPA</name>
<feature type="transmembrane region" description="Helical" evidence="1">
    <location>
        <begin position="308"/>
        <end position="328"/>
    </location>
</feature>